<evidence type="ECO:0000313" key="4">
    <source>
        <dbReference type="Proteomes" id="UP000585638"/>
    </source>
</evidence>
<dbReference type="GO" id="GO:0016887">
    <property type="term" value="F:ATP hydrolysis activity"/>
    <property type="evidence" value="ECO:0007669"/>
    <property type="project" value="InterPro"/>
</dbReference>
<gene>
    <name evidence="3" type="ORF">BJ998_002506</name>
</gene>
<keyword evidence="3" id="KW-0547">Nucleotide-binding</keyword>
<keyword evidence="4" id="KW-1185">Reference proteome</keyword>
<protein>
    <submittedName>
        <fullName evidence="3">Macrolide transport system ATP-binding/permease protein</fullName>
    </submittedName>
</protein>
<comment type="caution">
    <text evidence="3">The sequence shown here is derived from an EMBL/GenBank/DDBJ whole genome shotgun (WGS) entry which is preliminary data.</text>
</comment>
<dbReference type="EMBL" id="JACHIR010000001">
    <property type="protein sequence ID" value="MBB5891310.1"/>
    <property type="molecule type" value="Genomic_DNA"/>
</dbReference>
<dbReference type="Proteomes" id="UP000585638">
    <property type="component" value="Unassembled WGS sequence"/>
</dbReference>
<reference evidence="3 4" key="1">
    <citation type="submission" date="2020-08" db="EMBL/GenBank/DDBJ databases">
        <title>Sequencing the genomes of 1000 actinobacteria strains.</title>
        <authorList>
            <person name="Klenk H.-P."/>
        </authorList>
    </citation>
    <scope>NUCLEOTIDE SEQUENCE [LARGE SCALE GENOMIC DNA]</scope>
    <source>
        <strain evidence="3 4">DSM 43851</strain>
    </source>
</reference>
<feature type="region of interest" description="Disordered" evidence="1">
    <location>
        <begin position="76"/>
        <end position="110"/>
    </location>
</feature>
<accession>A0A7W9KF86</accession>
<feature type="domain" description="ABC transporter" evidence="2">
    <location>
        <begin position="22"/>
        <end position="63"/>
    </location>
</feature>
<dbReference type="AlphaFoldDB" id="A0A7W9KF86"/>
<dbReference type="InterPro" id="IPR003439">
    <property type="entry name" value="ABC_transporter-like_ATP-bd"/>
</dbReference>
<proteinExistence type="predicted"/>
<dbReference type="InterPro" id="IPR027417">
    <property type="entry name" value="P-loop_NTPase"/>
</dbReference>
<dbReference type="Pfam" id="PF00005">
    <property type="entry name" value="ABC_tran"/>
    <property type="match status" value="1"/>
</dbReference>
<dbReference type="Gene3D" id="3.40.50.300">
    <property type="entry name" value="P-loop containing nucleotide triphosphate hydrolases"/>
    <property type="match status" value="1"/>
</dbReference>
<organism evidence="3 4">
    <name type="scientific">Kutzneria kofuensis</name>
    <dbReference type="NCBI Taxonomy" id="103725"/>
    <lineage>
        <taxon>Bacteria</taxon>
        <taxon>Bacillati</taxon>
        <taxon>Actinomycetota</taxon>
        <taxon>Actinomycetes</taxon>
        <taxon>Pseudonocardiales</taxon>
        <taxon>Pseudonocardiaceae</taxon>
        <taxon>Kutzneria</taxon>
    </lineage>
</organism>
<dbReference type="GO" id="GO:0005524">
    <property type="term" value="F:ATP binding"/>
    <property type="evidence" value="ECO:0007669"/>
    <property type="project" value="UniProtKB-KW"/>
</dbReference>
<keyword evidence="3" id="KW-0067">ATP-binding</keyword>
<evidence type="ECO:0000256" key="1">
    <source>
        <dbReference type="SAM" id="MobiDB-lite"/>
    </source>
</evidence>
<dbReference type="PANTHER" id="PTHR42855:SF1">
    <property type="entry name" value="ABC TRANSPORTER DOMAIN-CONTAINING PROTEIN"/>
    <property type="match status" value="1"/>
</dbReference>
<dbReference type="SUPFAM" id="SSF52540">
    <property type="entry name" value="P-loop containing nucleoside triphosphate hydrolases"/>
    <property type="match status" value="1"/>
</dbReference>
<dbReference type="InterPro" id="IPR051309">
    <property type="entry name" value="ABCF_ATPase"/>
</dbReference>
<name>A0A7W9KF86_9PSEU</name>
<dbReference type="PANTHER" id="PTHR42855">
    <property type="entry name" value="ABC TRANSPORTER ATP-BINDING SUBUNIT"/>
    <property type="match status" value="1"/>
</dbReference>
<evidence type="ECO:0000259" key="2">
    <source>
        <dbReference type="Pfam" id="PF00005"/>
    </source>
</evidence>
<sequence>MSNIPFVHARDLVKAYGDRRVLDGVSLTASPGQRLGLVGDNGVGKSTLLRLLAGDEEPDAGTVSRPPDCGFLLQELPFGPDSTAARHRRRAGGHQGGPPAVGRAQRADGA</sequence>
<evidence type="ECO:0000313" key="3">
    <source>
        <dbReference type="EMBL" id="MBB5891310.1"/>
    </source>
</evidence>